<feature type="binding site" evidence="12">
    <location>
        <position position="8"/>
    </location>
    <ligand>
        <name>Mg(2+)</name>
        <dbReference type="ChEBI" id="CHEBI:18420"/>
    </ligand>
</feature>
<evidence type="ECO:0000256" key="9">
    <source>
        <dbReference type="ARBA" id="ARBA00048523"/>
    </source>
</evidence>
<dbReference type="Gene3D" id="3.40.50.1000">
    <property type="entry name" value="HAD superfamily/HAD-like"/>
    <property type="match status" value="1"/>
</dbReference>
<dbReference type="SUPFAM" id="SSF56784">
    <property type="entry name" value="HAD-like"/>
    <property type="match status" value="1"/>
</dbReference>
<dbReference type="GO" id="GO:0005737">
    <property type="term" value="C:cytoplasm"/>
    <property type="evidence" value="ECO:0007669"/>
    <property type="project" value="TreeGrafter"/>
</dbReference>
<dbReference type="Pfam" id="PF00702">
    <property type="entry name" value="Hydrolase"/>
    <property type="match status" value="1"/>
</dbReference>
<feature type="binding site" evidence="11">
    <location>
        <position position="156"/>
    </location>
    <ligand>
        <name>substrate</name>
    </ligand>
</feature>
<dbReference type="STRING" id="419481.SAMN05216233_12037"/>
<dbReference type="Gene3D" id="3.90.1470.10">
    <property type="entry name" value="thrh gene product, domain 2"/>
    <property type="match status" value="1"/>
</dbReference>
<dbReference type="GO" id="GO:0036424">
    <property type="term" value="F:L-phosphoserine phosphatase activity"/>
    <property type="evidence" value="ECO:0007669"/>
    <property type="project" value="TreeGrafter"/>
</dbReference>
<name>A0A1G5IHX5_9BACT</name>
<dbReference type="InterPro" id="IPR023214">
    <property type="entry name" value="HAD_sf"/>
</dbReference>
<comment type="cofactor">
    <cofactor evidence="12">
        <name>Mg(2+)</name>
        <dbReference type="ChEBI" id="CHEBI:18420"/>
    </cofactor>
    <text evidence="12">Binds 1 Mg(2+) ion per subunit.</text>
</comment>
<dbReference type="EMBL" id="FMUX01000020">
    <property type="protein sequence ID" value="SCY75775.1"/>
    <property type="molecule type" value="Genomic_DNA"/>
</dbReference>
<evidence type="ECO:0000256" key="4">
    <source>
        <dbReference type="ARBA" id="ARBA00022723"/>
    </source>
</evidence>
<comment type="catalytic activity">
    <reaction evidence="9">
        <text>O-phospho-D-serine + H2O = D-serine + phosphate</text>
        <dbReference type="Rhea" id="RHEA:24873"/>
        <dbReference type="ChEBI" id="CHEBI:15377"/>
        <dbReference type="ChEBI" id="CHEBI:35247"/>
        <dbReference type="ChEBI" id="CHEBI:43474"/>
        <dbReference type="ChEBI" id="CHEBI:58680"/>
        <dbReference type="EC" id="3.1.3.3"/>
    </reaction>
</comment>
<keyword evidence="5" id="KW-0378">Hydrolase</keyword>
<accession>A0A1G5IHX5</accession>
<sequence length="206" mass="23185">MMNIICSDLEGVFIPEIWINVAEKTGIEELKLTTRDIPDYNVLMKKRLGILDAHGLKLADITEVIDTMDPMDGAADFVGWMRENAQLIILSDTFEQFAGPFMRKLGMPTLFCHQLKIDTEGRVTDYCLRQQDQKKNAVMALKGLNYHVTAFGDSYNDVSMLKEADQGFLFRPPANVIEEFPQFPVTTSYDELKPLVAASLETGAAR</sequence>
<evidence type="ECO:0000256" key="7">
    <source>
        <dbReference type="ARBA" id="ARBA00023299"/>
    </source>
</evidence>
<feature type="binding site" evidence="12">
    <location>
        <position position="10"/>
    </location>
    <ligand>
        <name>Mg(2+)</name>
        <dbReference type="ChEBI" id="CHEBI:18420"/>
    </ligand>
</feature>
<dbReference type="EC" id="3.1.3.3" evidence="2"/>
<feature type="binding site" evidence="11">
    <location>
        <begin position="91"/>
        <end position="92"/>
    </location>
    <ligand>
        <name>substrate</name>
    </ligand>
</feature>
<dbReference type="NCBIfam" id="TIGR02137">
    <property type="entry name" value="HSK-PSP"/>
    <property type="match status" value="1"/>
</dbReference>
<reference evidence="13 14" key="1">
    <citation type="submission" date="2016-10" db="EMBL/GenBank/DDBJ databases">
        <authorList>
            <person name="de Groot N.N."/>
        </authorList>
    </citation>
    <scope>NUCLEOTIDE SEQUENCE [LARGE SCALE GENOMIC DNA]</scope>
    <source>
        <strain evidence="13 14">AA1</strain>
    </source>
</reference>
<keyword evidence="4" id="KW-0479">Metal-binding</keyword>
<keyword evidence="7" id="KW-0718">Serine biosynthesis</keyword>
<comment type="catalytic activity">
    <reaction evidence="8">
        <text>O-phospho-L-serine + H2O = L-serine + phosphate</text>
        <dbReference type="Rhea" id="RHEA:21208"/>
        <dbReference type="ChEBI" id="CHEBI:15377"/>
        <dbReference type="ChEBI" id="CHEBI:33384"/>
        <dbReference type="ChEBI" id="CHEBI:43474"/>
        <dbReference type="ChEBI" id="CHEBI:57524"/>
        <dbReference type="EC" id="3.1.3.3"/>
    </reaction>
</comment>
<evidence type="ECO:0000256" key="8">
    <source>
        <dbReference type="ARBA" id="ARBA00048138"/>
    </source>
</evidence>
<feature type="active site" description="Proton donor" evidence="10">
    <location>
        <position position="10"/>
    </location>
</feature>
<evidence type="ECO:0000313" key="13">
    <source>
        <dbReference type="EMBL" id="SCY75775.1"/>
    </source>
</evidence>
<keyword evidence="3" id="KW-0028">Amino-acid biosynthesis</keyword>
<evidence type="ECO:0000256" key="12">
    <source>
        <dbReference type="PIRSR" id="PIRSR611863-3"/>
    </source>
</evidence>
<dbReference type="GO" id="GO:0000287">
    <property type="term" value="F:magnesium ion binding"/>
    <property type="evidence" value="ECO:0007669"/>
    <property type="project" value="TreeGrafter"/>
</dbReference>
<feature type="active site" description="Nucleophile" evidence="10">
    <location>
        <position position="8"/>
    </location>
</feature>
<dbReference type="NCBIfam" id="NF010109">
    <property type="entry name" value="PRK13582.1"/>
    <property type="match status" value="1"/>
</dbReference>
<keyword evidence="14" id="KW-1185">Reference proteome</keyword>
<organism evidence="13 14">
    <name type="scientific">Desulfoluna spongiiphila</name>
    <dbReference type="NCBI Taxonomy" id="419481"/>
    <lineage>
        <taxon>Bacteria</taxon>
        <taxon>Pseudomonadati</taxon>
        <taxon>Thermodesulfobacteriota</taxon>
        <taxon>Desulfobacteria</taxon>
        <taxon>Desulfobacterales</taxon>
        <taxon>Desulfolunaceae</taxon>
        <taxon>Desulfoluna</taxon>
    </lineage>
</organism>
<feature type="binding site" evidence="12">
    <location>
        <position position="153"/>
    </location>
    <ligand>
        <name>Mg(2+)</name>
        <dbReference type="ChEBI" id="CHEBI:18420"/>
    </ligand>
</feature>
<evidence type="ECO:0000256" key="1">
    <source>
        <dbReference type="ARBA" id="ARBA00005135"/>
    </source>
</evidence>
<evidence type="ECO:0000313" key="14">
    <source>
        <dbReference type="Proteomes" id="UP000198870"/>
    </source>
</evidence>
<comment type="pathway">
    <text evidence="1">Amino-acid biosynthesis; L-serine biosynthesis; L-serine from 3-phospho-D-glycerate: step 3/3.</text>
</comment>
<evidence type="ECO:0000256" key="2">
    <source>
        <dbReference type="ARBA" id="ARBA00012640"/>
    </source>
</evidence>
<dbReference type="InterPro" id="IPR036412">
    <property type="entry name" value="HAD-like_sf"/>
</dbReference>
<evidence type="ECO:0000256" key="6">
    <source>
        <dbReference type="ARBA" id="ARBA00022842"/>
    </source>
</evidence>
<dbReference type="InterPro" id="IPR050582">
    <property type="entry name" value="HAD-like_SerB"/>
</dbReference>
<dbReference type="AlphaFoldDB" id="A0A1G5IHX5"/>
<feature type="binding site" evidence="11">
    <location>
        <position position="16"/>
    </location>
    <ligand>
        <name>substrate</name>
    </ligand>
</feature>
<evidence type="ECO:0000256" key="5">
    <source>
        <dbReference type="ARBA" id="ARBA00022801"/>
    </source>
</evidence>
<dbReference type="InterPro" id="IPR011863">
    <property type="entry name" value="HSK-PSP"/>
</dbReference>
<keyword evidence="6" id="KW-0460">Magnesium</keyword>
<evidence type="ECO:0000256" key="3">
    <source>
        <dbReference type="ARBA" id="ARBA00022605"/>
    </source>
</evidence>
<protein>
    <recommendedName>
        <fullName evidence="2">phosphoserine phosphatase</fullName>
        <ecNumber evidence="2">3.1.3.3</ecNumber>
    </recommendedName>
</protein>
<proteinExistence type="predicted"/>
<dbReference type="GO" id="GO:0006564">
    <property type="term" value="P:L-serine biosynthetic process"/>
    <property type="evidence" value="ECO:0007669"/>
    <property type="project" value="UniProtKB-KW"/>
</dbReference>
<dbReference type="PANTHER" id="PTHR43344">
    <property type="entry name" value="PHOSPHOSERINE PHOSPHATASE"/>
    <property type="match status" value="1"/>
</dbReference>
<dbReference type="PANTHER" id="PTHR43344:SF2">
    <property type="entry name" value="PHOSPHOSERINE PHOSPHATASE"/>
    <property type="match status" value="1"/>
</dbReference>
<gene>
    <name evidence="13" type="ORF">SAMN05216233_12037</name>
</gene>
<feature type="binding site" evidence="11">
    <location>
        <position position="134"/>
    </location>
    <ligand>
        <name>substrate</name>
    </ligand>
</feature>
<feature type="binding site" evidence="11">
    <location>
        <position position="47"/>
    </location>
    <ligand>
        <name>substrate</name>
    </ligand>
</feature>
<evidence type="ECO:0000256" key="11">
    <source>
        <dbReference type="PIRSR" id="PIRSR611863-2"/>
    </source>
</evidence>
<evidence type="ECO:0000256" key="10">
    <source>
        <dbReference type="PIRSR" id="PIRSR611863-1"/>
    </source>
</evidence>
<dbReference type="Proteomes" id="UP000198870">
    <property type="component" value="Unassembled WGS sequence"/>
</dbReference>